<keyword evidence="10" id="KW-0812">Transmembrane</keyword>
<dbReference type="PANTHER" id="PTHR14155:SF521">
    <property type="entry name" value="RING-H2 FINGER PROTEIN ATL30"/>
    <property type="match status" value="1"/>
</dbReference>
<feature type="compositionally biased region" description="Basic and acidic residues" evidence="9">
    <location>
        <begin position="249"/>
        <end position="258"/>
    </location>
</feature>
<evidence type="ECO:0000256" key="2">
    <source>
        <dbReference type="ARBA" id="ARBA00012483"/>
    </source>
</evidence>
<dbReference type="EC" id="2.3.2.27" evidence="2"/>
<feature type="compositionally biased region" description="Basic and acidic residues" evidence="9">
    <location>
        <begin position="199"/>
        <end position="221"/>
    </location>
</feature>
<comment type="catalytic activity">
    <reaction evidence="1">
        <text>S-ubiquitinyl-[E2 ubiquitin-conjugating enzyme]-L-cysteine + [acceptor protein]-L-lysine = [E2 ubiquitin-conjugating enzyme]-L-cysteine + N(6)-ubiquitinyl-[acceptor protein]-L-lysine.</text>
        <dbReference type="EC" id="2.3.2.27"/>
    </reaction>
</comment>
<dbReference type="PROSITE" id="PS50089">
    <property type="entry name" value="ZF_RING_2"/>
    <property type="match status" value="1"/>
</dbReference>
<reference evidence="12 13" key="1">
    <citation type="journal article" date="2023" name="Plants (Basel)">
        <title>Bridging the Gap: Combining Genomics and Transcriptomics Approaches to Understand Stylosanthes scabra, an Orphan Legume from the Brazilian Caatinga.</title>
        <authorList>
            <person name="Ferreira-Neto J.R.C."/>
            <person name="da Silva M.D."/>
            <person name="Binneck E."/>
            <person name="de Melo N.F."/>
            <person name="da Silva R.H."/>
            <person name="de Melo A.L.T.M."/>
            <person name="Pandolfi V."/>
            <person name="Bustamante F.O."/>
            <person name="Brasileiro-Vidal A.C."/>
            <person name="Benko-Iseppon A.M."/>
        </authorList>
    </citation>
    <scope>NUCLEOTIDE SEQUENCE [LARGE SCALE GENOMIC DNA]</scope>
    <source>
        <tissue evidence="12">Leaves</tissue>
    </source>
</reference>
<evidence type="ECO:0000259" key="11">
    <source>
        <dbReference type="PROSITE" id="PS50089"/>
    </source>
</evidence>
<comment type="similarity">
    <text evidence="7">Belongs to the RING-type zinc finger family. ATL subfamily.</text>
</comment>
<evidence type="ECO:0000313" key="12">
    <source>
        <dbReference type="EMBL" id="MED6147440.1"/>
    </source>
</evidence>
<dbReference type="InterPro" id="IPR013083">
    <property type="entry name" value="Znf_RING/FYVE/PHD"/>
</dbReference>
<gene>
    <name evidence="12" type="ORF">PIB30_044047</name>
</gene>
<keyword evidence="10" id="KW-0472">Membrane</keyword>
<evidence type="ECO:0000256" key="8">
    <source>
        <dbReference type="PROSITE-ProRule" id="PRU00175"/>
    </source>
</evidence>
<dbReference type="SMART" id="SM00184">
    <property type="entry name" value="RING"/>
    <property type="match status" value="1"/>
</dbReference>
<evidence type="ECO:0000256" key="6">
    <source>
        <dbReference type="ARBA" id="ARBA00022833"/>
    </source>
</evidence>
<comment type="caution">
    <text evidence="12">The sequence shown here is derived from an EMBL/GenBank/DDBJ whole genome shotgun (WGS) entry which is preliminary data.</text>
</comment>
<evidence type="ECO:0000256" key="5">
    <source>
        <dbReference type="ARBA" id="ARBA00022786"/>
    </source>
</evidence>
<evidence type="ECO:0000256" key="4">
    <source>
        <dbReference type="ARBA" id="ARBA00022771"/>
    </source>
</evidence>
<feature type="transmembrane region" description="Helical" evidence="10">
    <location>
        <begin position="20"/>
        <end position="42"/>
    </location>
</feature>
<dbReference type="Pfam" id="PF13639">
    <property type="entry name" value="zf-RING_2"/>
    <property type="match status" value="1"/>
</dbReference>
<protein>
    <recommendedName>
        <fullName evidence="2">RING-type E3 ubiquitin transferase</fullName>
        <ecNumber evidence="2">2.3.2.27</ecNumber>
    </recommendedName>
</protein>
<keyword evidence="3" id="KW-0479">Metal-binding</keyword>
<evidence type="ECO:0000313" key="13">
    <source>
        <dbReference type="Proteomes" id="UP001341840"/>
    </source>
</evidence>
<keyword evidence="4 8" id="KW-0863">Zinc-finger</keyword>
<evidence type="ECO:0000256" key="3">
    <source>
        <dbReference type="ARBA" id="ARBA00022723"/>
    </source>
</evidence>
<keyword evidence="5" id="KW-0833">Ubl conjugation pathway</keyword>
<name>A0ABU6TGG4_9FABA</name>
<dbReference type="EMBL" id="JASCZI010090881">
    <property type="protein sequence ID" value="MED6147440.1"/>
    <property type="molecule type" value="Genomic_DNA"/>
</dbReference>
<sequence>MSSSEAGYKTPEAEYNTPPALIALTLAILVLCFMAFSIVYLCKYCLVSIIHSWAFHRSFSGSLVRPSSTNRSSSIGLDPSMLQTFPTFVYSSVNDLHNKNKYGLECAICLLEFQDDSLIRLLTYCCHVFHQECIDLWLYSHKTCPVCRTNLEELKSGDDIFHEEGEGEISGGGGDVRIDIITDRAATEGSGDHQGTGGGEDRTSCSGEHDHNNGVQQEHKFARSHSTGHSIVFIRGEGGGEEEGGGGGGREEEEKDDKYTLRLPQHIIRGRHHYSKSCTSFQEMHMTTSTRPCSNCGFVGSVSGCSTSLSYTQKSC</sequence>
<dbReference type="SUPFAM" id="SSF57850">
    <property type="entry name" value="RING/U-box"/>
    <property type="match status" value="1"/>
</dbReference>
<evidence type="ECO:0000256" key="9">
    <source>
        <dbReference type="SAM" id="MobiDB-lite"/>
    </source>
</evidence>
<feature type="region of interest" description="Disordered" evidence="9">
    <location>
        <begin position="186"/>
        <end position="258"/>
    </location>
</feature>
<evidence type="ECO:0000256" key="1">
    <source>
        <dbReference type="ARBA" id="ARBA00000900"/>
    </source>
</evidence>
<dbReference type="InterPro" id="IPR001841">
    <property type="entry name" value="Znf_RING"/>
</dbReference>
<keyword evidence="13" id="KW-1185">Reference proteome</keyword>
<dbReference type="Gene3D" id="3.30.40.10">
    <property type="entry name" value="Zinc/RING finger domain, C3HC4 (zinc finger)"/>
    <property type="match status" value="1"/>
</dbReference>
<accession>A0ABU6TGG4</accession>
<dbReference type="PANTHER" id="PTHR14155">
    <property type="entry name" value="RING FINGER DOMAIN-CONTAINING"/>
    <property type="match status" value="1"/>
</dbReference>
<feature type="domain" description="RING-type" evidence="11">
    <location>
        <begin position="106"/>
        <end position="148"/>
    </location>
</feature>
<proteinExistence type="inferred from homology"/>
<dbReference type="InterPro" id="IPR053238">
    <property type="entry name" value="RING-H2_zinc_finger"/>
</dbReference>
<dbReference type="Proteomes" id="UP001341840">
    <property type="component" value="Unassembled WGS sequence"/>
</dbReference>
<keyword evidence="6" id="KW-0862">Zinc</keyword>
<evidence type="ECO:0000256" key="10">
    <source>
        <dbReference type="SAM" id="Phobius"/>
    </source>
</evidence>
<organism evidence="12 13">
    <name type="scientific">Stylosanthes scabra</name>
    <dbReference type="NCBI Taxonomy" id="79078"/>
    <lineage>
        <taxon>Eukaryota</taxon>
        <taxon>Viridiplantae</taxon>
        <taxon>Streptophyta</taxon>
        <taxon>Embryophyta</taxon>
        <taxon>Tracheophyta</taxon>
        <taxon>Spermatophyta</taxon>
        <taxon>Magnoliopsida</taxon>
        <taxon>eudicotyledons</taxon>
        <taxon>Gunneridae</taxon>
        <taxon>Pentapetalae</taxon>
        <taxon>rosids</taxon>
        <taxon>fabids</taxon>
        <taxon>Fabales</taxon>
        <taxon>Fabaceae</taxon>
        <taxon>Papilionoideae</taxon>
        <taxon>50 kb inversion clade</taxon>
        <taxon>dalbergioids sensu lato</taxon>
        <taxon>Dalbergieae</taxon>
        <taxon>Pterocarpus clade</taxon>
        <taxon>Stylosanthes</taxon>
    </lineage>
</organism>
<keyword evidence="10" id="KW-1133">Transmembrane helix</keyword>
<evidence type="ECO:0000256" key="7">
    <source>
        <dbReference type="ARBA" id="ARBA00024209"/>
    </source>
</evidence>